<dbReference type="InterPro" id="IPR036640">
    <property type="entry name" value="ABC1_TM_sf"/>
</dbReference>
<dbReference type="PROSITE" id="PS00211">
    <property type="entry name" value="ABC_TRANSPORTER_1"/>
    <property type="match status" value="1"/>
</dbReference>
<evidence type="ECO:0000313" key="12">
    <source>
        <dbReference type="Proteomes" id="UP001500460"/>
    </source>
</evidence>
<protein>
    <submittedName>
        <fullName evidence="11">ABC transporter ATP-binding protein</fullName>
    </submittedName>
</protein>
<dbReference type="Pfam" id="PF00005">
    <property type="entry name" value="ABC_tran"/>
    <property type="match status" value="1"/>
</dbReference>
<dbReference type="InterPro" id="IPR017871">
    <property type="entry name" value="ABC_transporter-like_CS"/>
</dbReference>
<dbReference type="Gene3D" id="3.40.50.300">
    <property type="entry name" value="P-loop containing nucleotide triphosphate hydrolases"/>
    <property type="match status" value="1"/>
</dbReference>
<keyword evidence="12" id="KW-1185">Reference proteome</keyword>
<dbReference type="Pfam" id="PF00664">
    <property type="entry name" value="ABC_membrane"/>
    <property type="match status" value="1"/>
</dbReference>
<feature type="transmembrane region" description="Helical" evidence="8">
    <location>
        <begin position="78"/>
        <end position="99"/>
    </location>
</feature>
<feature type="domain" description="ABC transporter" evidence="9">
    <location>
        <begin position="364"/>
        <end position="620"/>
    </location>
</feature>
<evidence type="ECO:0000256" key="8">
    <source>
        <dbReference type="SAM" id="Phobius"/>
    </source>
</evidence>
<feature type="domain" description="ABC transmembrane type-1" evidence="10">
    <location>
        <begin position="43"/>
        <end position="326"/>
    </location>
</feature>
<evidence type="ECO:0000256" key="5">
    <source>
        <dbReference type="ARBA" id="ARBA00022989"/>
    </source>
</evidence>
<feature type="transmembrane region" description="Helical" evidence="8">
    <location>
        <begin position="178"/>
        <end position="199"/>
    </location>
</feature>
<keyword evidence="3" id="KW-0547">Nucleotide-binding</keyword>
<feature type="transmembrane region" description="Helical" evidence="8">
    <location>
        <begin position="289"/>
        <end position="311"/>
    </location>
</feature>
<keyword evidence="6 8" id="KW-0472">Membrane</keyword>
<organism evidence="11 12">
    <name type="scientific">Streptomyces glaucus</name>
    <dbReference type="NCBI Taxonomy" id="284029"/>
    <lineage>
        <taxon>Bacteria</taxon>
        <taxon>Bacillati</taxon>
        <taxon>Actinomycetota</taxon>
        <taxon>Actinomycetes</taxon>
        <taxon>Kitasatosporales</taxon>
        <taxon>Streptomycetaceae</taxon>
        <taxon>Streptomyces</taxon>
    </lineage>
</organism>
<evidence type="ECO:0000256" key="1">
    <source>
        <dbReference type="ARBA" id="ARBA00004651"/>
    </source>
</evidence>
<keyword evidence="5 8" id="KW-1133">Transmembrane helix</keyword>
<feature type="compositionally biased region" description="Gly residues" evidence="7">
    <location>
        <begin position="653"/>
        <end position="687"/>
    </location>
</feature>
<dbReference type="SUPFAM" id="SSF52540">
    <property type="entry name" value="P-loop containing nucleoside triphosphate hydrolases"/>
    <property type="match status" value="1"/>
</dbReference>
<dbReference type="SMART" id="SM00382">
    <property type="entry name" value="AAA"/>
    <property type="match status" value="1"/>
</dbReference>
<comment type="subcellular location">
    <subcellularLocation>
        <location evidence="1">Cell membrane</location>
        <topology evidence="1">Multi-pass membrane protein</topology>
    </subcellularLocation>
</comment>
<evidence type="ECO:0000256" key="4">
    <source>
        <dbReference type="ARBA" id="ARBA00022840"/>
    </source>
</evidence>
<dbReference type="InterPro" id="IPR003439">
    <property type="entry name" value="ABC_transporter-like_ATP-bd"/>
</dbReference>
<feature type="region of interest" description="Disordered" evidence="7">
    <location>
        <begin position="619"/>
        <end position="697"/>
    </location>
</feature>
<dbReference type="CDD" id="cd18550">
    <property type="entry name" value="ABC_6TM_exporter_like"/>
    <property type="match status" value="1"/>
</dbReference>
<comment type="caution">
    <text evidence="11">The sequence shown here is derived from an EMBL/GenBank/DDBJ whole genome shotgun (WGS) entry which is preliminary data.</text>
</comment>
<proteinExistence type="predicted"/>
<dbReference type="InterPro" id="IPR011527">
    <property type="entry name" value="ABC1_TM_dom"/>
</dbReference>
<evidence type="ECO:0000256" key="3">
    <source>
        <dbReference type="ARBA" id="ARBA00022741"/>
    </source>
</evidence>
<evidence type="ECO:0000259" key="9">
    <source>
        <dbReference type="PROSITE" id="PS50893"/>
    </source>
</evidence>
<dbReference type="PROSITE" id="PS50929">
    <property type="entry name" value="ABC_TM1F"/>
    <property type="match status" value="1"/>
</dbReference>
<dbReference type="InterPro" id="IPR039421">
    <property type="entry name" value="Type_1_exporter"/>
</dbReference>
<keyword evidence="2 8" id="KW-0812">Transmembrane</keyword>
<accession>A0ABP5XPZ7</accession>
<dbReference type="InterPro" id="IPR003593">
    <property type="entry name" value="AAA+_ATPase"/>
</dbReference>
<sequence length="697" mass="74346">MLVTQTPGGVMMKGGDDSEPSRIRPGTPRRILAFVGPHRRTVLALILVTLVDSLVIVTTPLLLKEIVDNGIMRDDARVVTVLALLVAALALVGSVTQLAQSALSGRIGQGVSHDLRVQAFRHVQRMPLAFFTRTRTGALSSRLNTDVVMAQQALTTLLLSATGALTVVLVLAEMFYLSWLVTLIALVLLPVFFLPWLYIGRRLQAYSRKQMELHADLSGTIHERFNVQGAMLAKLFGRPAEELRKYQDEAGKVREVGVRLTVFSRLAFILMALLTALTTALVYGVGGGLVLDGIVGLGTLVALATLLGRLFGPITQLSSMQANALTVMVSFDRIFELLDIEPLIEERPDAVALPAPGNGRAPEIRFEQVSFAYPRPEEVSLASLETHPVPGDERGRAVPEVLHGLDFSVAPGTLTALVGPSGAGKTTITHLVSRLYDVTSGAVRIDGTDVRDLTFDSLRATVGVVTQDAYLFHDTIRANLAYARPEATEEELIEACEQARIWDLVRSLPDGLDTVVGDRGFRLSGGEKQRLAVARLLLKAPAVVVLDEATAHLDSESEAAVQRALKTALSNRTSLVIAHRLSTVREADQILVIDGGRVRERGTHEELLAAGGLYTHLHDTQFSKPGALPPPRGNGHREQTPPQESAGPRIRTRGGGTGGGFGGGMPGGRGGGPGGGMPGGGTGGGMRGPRVRGDGTP</sequence>
<reference evidence="12" key="1">
    <citation type="journal article" date="2019" name="Int. J. Syst. Evol. Microbiol.">
        <title>The Global Catalogue of Microorganisms (GCM) 10K type strain sequencing project: providing services to taxonomists for standard genome sequencing and annotation.</title>
        <authorList>
            <consortium name="The Broad Institute Genomics Platform"/>
            <consortium name="The Broad Institute Genome Sequencing Center for Infectious Disease"/>
            <person name="Wu L."/>
            <person name="Ma J."/>
        </authorList>
    </citation>
    <scope>NUCLEOTIDE SEQUENCE [LARGE SCALE GENOMIC DNA]</scope>
    <source>
        <strain evidence="12">JCM 6922</strain>
    </source>
</reference>
<dbReference type="PANTHER" id="PTHR43394">
    <property type="entry name" value="ATP-DEPENDENT PERMEASE MDL1, MITOCHONDRIAL"/>
    <property type="match status" value="1"/>
</dbReference>
<dbReference type="InterPro" id="IPR027417">
    <property type="entry name" value="P-loop_NTPase"/>
</dbReference>
<dbReference type="GO" id="GO:0005524">
    <property type="term" value="F:ATP binding"/>
    <property type="evidence" value="ECO:0007669"/>
    <property type="project" value="UniProtKB-KW"/>
</dbReference>
<dbReference type="PANTHER" id="PTHR43394:SF1">
    <property type="entry name" value="ATP-BINDING CASSETTE SUB-FAMILY B MEMBER 10, MITOCHONDRIAL"/>
    <property type="match status" value="1"/>
</dbReference>
<dbReference type="Proteomes" id="UP001500460">
    <property type="component" value="Unassembled WGS sequence"/>
</dbReference>
<feature type="transmembrane region" description="Helical" evidence="8">
    <location>
        <begin position="262"/>
        <end position="283"/>
    </location>
</feature>
<evidence type="ECO:0000256" key="7">
    <source>
        <dbReference type="SAM" id="MobiDB-lite"/>
    </source>
</evidence>
<dbReference type="SUPFAM" id="SSF90123">
    <property type="entry name" value="ABC transporter transmembrane region"/>
    <property type="match status" value="1"/>
</dbReference>
<dbReference type="PROSITE" id="PS50893">
    <property type="entry name" value="ABC_TRANSPORTER_2"/>
    <property type="match status" value="1"/>
</dbReference>
<keyword evidence="4 11" id="KW-0067">ATP-binding</keyword>
<evidence type="ECO:0000259" key="10">
    <source>
        <dbReference type="PROSITE" id="PS50929"/>
    </source>
</evidence>
<evidence type="ECO:0000256" key="6">
    <source>
        <dbReference type="ARBA" id="ARBA00023136"/>
    </source>
</evidence>
<evidence type="ECO:0000313" key="11">
    <source>
        <dbReference type="EMBL" id="GAA2460786.1"/>
    </source>
</evidence>
<feature type="region of interest" description="Disordered" evidence="7">
    <location>
        <begin position="1"/>
        <end position="22"/>
    </location>
</feature>
<gene>
    <name evidence="11" type="ORF">GCM10010421_62820</name>
</gene>
<feature type="transmembrane region" description="Helical" evidence="8">
    <location>
        <begin position="153"/>
        <end position="172"/>
    </location>
</feature>
<evidence type="ECO:0000256" key="2">
    <source>
        <dbReference type="ARBA" id="ARBA00022692"/>
    </source>
</evidence>
<dbReference type="Gene3D" id="1.20.1560.10">
    <property type="entry name" value="ABC transporter type 1, transmembrane domain"/>
    <property type="match status" value="1"/>
</dbReference>
<name>A0ABP5XPZ7_9ACTN</name>
<dbReference type="EMBL" id="BAAATK010000085">
    <property type="protein sequence ID" value="GAA2460786.1"/>
    <property type="molecule type" value="Genomic_DNA"/>
</dbReference>
<feature type="transmembrane region" description="Helical" evidence="8">
    <location>
        <begin position="42"/>
        <end position="63"/>
    </location>
</feature>